<reference evidence="2 3" key="1">
    <citation type="submission" date="2017-07" db="EMBL/GenBank/DDBJ databases">
        <title>Bifidobacterium novel species.</title>
        <authorList>
            <person name="Lugli G.A."/>
            <person name="Milani C."/>
            <person name="Duranti S."/>
            <person name="Mangifesta M."/>
        </authorList>
    </citation>
    <scope>NUCLEOTIDE SEQUENCE [LARGE SCALE GENOMIC DNA]</scope>
    <source>
        <strain evidence="2 3">77</strain>
    </source>
</reference>
<keyword evidence="3" id="KW-1185">Reference proteome</keyword>
<sequence>MTIKDWLSLILQAISTGTAFWVAWGTRDKKKPRHKK</sequence>
<keyword evidence="1" id="KW-1133">Transmembrane helix</keyword>
<evidence type="ECO:0000313" key="3">
    <source>
        <dbReference type="Proteomes" id="UP000235034"/>
    </source>
</evidence>
<dbReference type="Proteomes" id="UP000235034">
    <property type="component" value="Unassembled WGS sequence"/>
</dbReference>
<protein>
    <submittedName>
        <fullName evidence="2">Uncharacterized protein</fullName>
    </submittedName>
</protein>
<accession>A0A2N5IWB7</accession>
<evidence type="ECO:0000256" key="1">
    <source>
        <dbReference type="SAM" id="Phobius"/>
    </source>
</evidence>
<name>A0A2N5IWB7_9BIFI</name>
<gene>
    <name evidence="2" type="ORF">Uis4E_1829</name>
</gene>
<evidence type="ECO:0000313" key="2">
    <source>
        <dbReference type="EMBL" id="PLS26254.1"/>
    </source>
</evidence>
<proteinExistence type="predicted"/>
<organism evidence="2 3">
    <name type="scientific">Bifidobacterium parmae</name>
    <dbReference type="NCBI Taxonomy" id="361854"/>
    <lineage>
        <taxon>Bacteria</taxon>
        <taxon>Bacillati</taxon>
        <taxon>Actinomycetota</taxon>
        <taxon>Actinomycetes</taxon>
        <taxon>Bifidobacteriales</taxon>
        <taxon>Bifidobacteriaceae</taxon>
        <taxon>Bifidobacterium</taxon>
    </lineage>
</organism>
<keyword evidence="1" id="KW-0472">Membrane</keyword>
<dbReference type="EMBL" id="NMWT01000028">
    <property type="protein sequence ID" value="PLS26254.1"/>
    <property type="molecule type" value="Genomic_DNA"/>
</dbReference>
<feature type="transmembrane region" description="Helical" evidence="1">
    <location>
        <begin position="6"/>
        <end position="26"/>
    </location>
</feature>
<comment type="caution">
    <text evidence="2">The sequence shown here is derived from an EMBL/GenBank/DDBJ whole genome shotgun (WGS) entry which is preliminary data.</text>
</comment>
<keyword evidence="1" id="KW-0812">Transmembrane</keyword>
<dbReference type="AlphaFoldDB" id="A0A2N5IWB7"/>